<dbReference type="Gene3D" id="3.30.1300.30">
    <property type="entry name" value="GSPII I/J protein-like"/>
    <property type="match status" value="1"/>
</dbReference>
<dbReference type="NCBIfam" id="TIGR02532">
    <property type="entry name" value="IV_pilin_GFxxxE"/>
    <property type="match status" value="1"/>
</dbReference>
<evidence type="ECO:0000256" key="1">
    <source>
        <dbReference type="ARBA" id="ARBA00004377"/>
    </source>
</evidence>
<dbReference type="AlphaFoldDB" id="A0A3P3ZNN6"/>
<dbReference type="GO" id="GO:0005886">
    <property type="term" value="C:plasma membrane"/>
    <property type="evidence" value="ECO:0007669"/>
    <property type="project" value="UniProtKB-SubCell"/>
</dbReference>
<dbReference type="NCBIfam" id="TIGR01707">
    <property type="entry name" value="gspI"/>
    <property type="match status" value="1"/>
</dbReference>
<keyword evidence="4" id="KW-0488">Methylation</keyword>
<dbReference type="Pfam" id="PF07963">
    <property type="entry name" value="N_methyl"/>
    <property type="match status" value="1"/>
</dbReference>
<comment type="similarity">
    <text evidence="2">Belongs to the GSP I family.</text>
</comment>
<name>A0A3P3ZNN6_9ZZZZ</name>
<dbReference type="SUPFAM" id="SSF54523">
    <property type="entry name" value="Pili subunits"/>
    <property type="match status" value="1"/>
</dbReference>
<evidence type="ECO:0000259" key="10">
    <source>
        <dbReference type="Pfam" id="PF02501"/>
    </source>
</evidence>
<dbReference type="PANTHER" id="PTHR38779:SF2">
    <property type="entry name" value="TYPE II SECRETION SYSTEM PROTEIN I-RELATED"/>
    <property type="match status" value="1"/>
</dbReference>
<dbReference type="Pfam" id="PF02501">
    <property type="entry name" value="T2SSI"/>
    <property type="match status" value="1"/>
</dbReference>
<reference evidence="11" key="1">
    <citation type="submission" date="2018-10" db="EMBL/GenBank/DDBJ databases">
        <authorList>
            <person name="Plewniak F."/>
        </authorList>
    </citation>
    <scope>NUCLEOTIDE SEQUENCE</scope>
</reference>
<dbReference type="GO" id="GO:0015628">
    <property type="term" value="P:protein secretion by the type II secretion system"/>
    <property type="evidence" value="ECO:0007669"/>
    <property type="project" value="InterPro"/>
</dbReference>
<evidence type="ECO:0000256" key="2">
    <source>
        <dbReference type="ARBA" id="ARBA00008358"/>
    </source>
</evidence>
<proteinExistence type="inferred from homology"/>
<dbReference type="InterPro" id="IPR045584">
    <property type="entry name" value="Pilin-like"/>
</dbReference>
<keyword evidence="3" id="KW-1003">Cell membrane</keyword>
<dbReference type="InterPro" id="IPR003413">
    <property type="entry name" value="T2SS_GspI_C"/>
</dbReference>
<evidence type="ECO:0000256" key="4">
    <source>
        <dbReference type="ARBA" id="ARBA00022481"/>
    </source>
</evidence>
<evidence type="ECO:0000256" key="5">
    <source>
        <dbReference type="ARBA" id="ARBA00022519"/>
    </source>
</evidence>
<gene>
    <name evidence="11" type="ORF">CARN8_2650002</name>
</gene>
<accession>A0A3P3ZNN6</accession>
<evidence type="ECO:0000256" key="9">
    <source>
        <dbReference type="SAM" id="Phobius"/>
    </source>
</evidence>
<dbReference type="InterPro" id="IPR010052">
    <property type="entry name" value="T2SS_protein-GspI"/>
</dbReference>
<keyword evidence="8 9" id="KW-0472">Membrane</keyword>
<keyword evidence="6 9" id="KW-0812">Transmembrane</keyword>
<keyword evidence="7 9" id="KW-1133">Transmembrane helix</keyword>
<dbReference type="InterPro" id="IPR012902">
    <property type="entry name" value="N_methyl_site"/>
</dbReference>
<keyword evidence="5" id="KW-0997">Cell inner membrane</keyword>
<dbReference type="PROSITE" id="PS00409">
    <property type="entry name" value="PROKAR_NTER_METHYL"/>
    <property type="match status" value="1"/>
</dbReference>
<feature type="transmembrane region" description="Helical" evidence="9">
    <location>
        <begin position="12"/>
        <end position="32"/>
    </location>
</feature>
<evidence type="ECO:0000256" key="3">
    <source>
        <dbReference type="ARBA" id="ARBA00022475"/>
    </source>
</evidence>
<evidence type="ECO:0000256" key="6">
    <source>
        <dbReference type="ARBA" id="ARBA00022692"/>
    </source>
</evidence>
<evidence type="ECO:0000313" key="11">
    <source>
        <dbReference type="EMBL" id="VAY87950.1"/>
    </source>
</evidence>
<dbReference type="PANTHER" id="PTHR38779">
    <property type="entry name" value="TYPE II SECRETION SYSTEM PROTEIN I-RELATED"/>
    <property type="match status" value="1"/>
</dbReference>
<comment type="subcellular location">
    <subcellularLocation>
        <location evidence="1">Cell inner membrane</location>
        <topology evidence="1">Single-pass membrane protein</topology>
    </subcellularLocation>
</comment>
<protein>
    <submittedName>
        <fullName evidence="11">Bacterial type II secretion system protein I/J</fullName>
    </submittedName>
</protein>
<feature type="domain" description="Type II secretion system protein GspI C-terminal" evidence="10">
    <location>
        <begin position="49"/>
        <end position="124"/>
    </location>
</feature>
<sequence length="132" mass="13982">MMPISATGTPERGFTLIEVLVALFVLAVALAAGMRALGGVTRLGEAVPERLAAQWSATNALNELRLSRQWPPLGGTDFACPQGRFVLTCHENVQETPNPSFRLVEVTVFLEGGGSVLARVSTVVPLSPAQVL</sequence>
<dbReference type="GO" id="GO:0015627">
    <property type="term" value="C:type II protein secretion system complex"/>
    <property type="evidence" value="ECO:0007669"/>
    <property type="project" value="InterPro"/>
</dbReference>
<evidence type="ECO:0000256" key="8">
    <source>
        <dbReference type="ARBA" id="ARBA00023136"/>
    </source>
</evidence>
<organism evidence="11">
    <name type="scientific">mine drainage metagenome</name>
    <dbReference type="NCBI Taxonomy" id="410659"/>
    <lineage>
        <taxon>unclassified sequences</taxon>
        <taxon>metagenomes</taxon>
        <taxon>ecological metagenomes</taxon>
    </lineage>
</organism>
<evidence type="ECO:0000256" key="7">
    <source>
        <dbReference type="ARBA" id="ARBA00022989"/>
    </source>
</evidence>
<dbReference type="EMBL" id="UOYP01000185">
    <property type="protein sequence ID" value="VAY87950.1"/>
    <property type="molecule type" value="Genomic_DNA"/>
</dbReference>